<keyword evidence="4" id="KW-0472">Membrane</keyword>
<dbReference type="PANTHER" id="PTHR34135">
    <property type="entry name" value="LYSOZYME"/>
    <property type="match status" value="1"/>
</dbReference>
<comment type="caution">
    <text evidence="5">The sequence shown here is derived from an EMBL/GenBank/DDBJ whole genome shotgun (WGS) entry which is preliminary data.</text>
</comment>
<proteinExistence type="inferred from homology"/>
<gene>
    <name evidence="5" type="ORF">V6575_21760</name>
</gene>
<dbReference type="Gene3D" id="3.20.20.80">
    <property type="entry name" value="Glycosidases"/>
    <property type="match status" value="1"/>
</dbReference>
<dbReference type="Pfam" id="PF01183">
    <property type="entry name" value="Glyco_hydro_25"/>
    <property type="match status" value="1"/>
</dbReference>
<reference evidence="5 6" key="1">
    <citation type="submission" date="2024-02" db="EMBL/GenBank/DDBJ databases">
        <title>Roseibium algae sp. nov., isolated from marine alga (Grateloupia sp.), showing potential in myo-inositol conversion.</title>
        <authorList>
            <person name="Wang Y."/>
        </authorList>
    </citation>
    <scope>NUCLEOTIDE SEQUENCE [LARGE SCALE GENOMIC DNA]</scope>
    <source>
        <strain evidence="5 6">H3510</strain>
    </source>
</reference>
<evidence type="ECO:0000313" key="5">
    <source>
        <dbReference type="EMBL" id="MEJ8476716.1"/>
    </source>
</evidence>
<dbReference type="PANTHER" id="PTHR34135:SF2">
    <property type="entry name" value="LYSOZYME"/>
    <property type="match status" value="1"/>
</dbReference>
<keyword evidence="4" id="KW-0812">Transmembrane</keyword>
<dbReference type="PROSITE" id="PS51904">
    <property type="entry name" value="GLYCOSYL_HYDROL_F25_2"/>
    <property type="match status" value="1"/>
</dbReference>
<dbReference type="InterPro" id="IPR017853">
    <property type="entry name" value="GH"/>
</dbReference>
<keyword evidence="4" id="KW-1133">Transmembrane helix</keyword>
<comment type="similarity">
    <text evidence="1">Belongs to the glycosyl hydrolase 25 family.</text>
</comment>
<name>A0ABU8TSN0_9HYPH</name>
<dbReference type="EMBL" id="JBAKIA010000025">
    <property type="protein sequence ID" value="MEJ8476716.1"/>
    <property type="molecule type" value="Genomic_DNA"/>
</dbReference>
<keyword evidence="2" id="KW-0378">Hydrolase</keyword>
<sequence>MHFLQRLLKVLFYVAVGAVLSIAGVAVFFMTWEPDRSLYPIRGIDVSHHQGPIDWVQVVGDDVAFVYMKASEGQDFKDRAFAANWRGAGSVGLARGAYHFYSLCSPGLAQAENFLESLPLGGVMLPPVLDLEFDGNCAARPPVDELLTQVTAFVERVEEAIGRKVILYAPEDVYLTYLNQRGFSRSLWARSVWRSPGYANDWDLWQYHQRGSVAGIDGDVDLNVLATGLSLDSLVR</sequence>
<protein>
    <submittedName>
        <fullName evidence="5">GH25 family lysozyme</fullName>
    </submittedName>
</protein>
<dbReference type="SMART" id="SM00641">
    <property type="entry name" value="Glyco_25"/>
    <property type="match status" value="1"/>
</dbReference>
<evidence type="ECO:0000256" key="3">
    <source>
        <dbReference type="ARBA" id="ARBA00023295"/>
    </source>
</evidence>
<organism evidence="5 6">
    <name type="scientific">Roseibium algae</name>
    <dbReference type="NCBI Taxonomy" id="3123038"/>
    <lineage>
        <taxon>Bacteria</taxon>
        <taxon>Pseudomonadati</taxon>
        <taxon>Pseudomonadota</taxon>
        <taxon>Alphaproteobacteria</taxon>
        <taxon>Hyphomicrobiales</taxon>
        <taxon>Stappiaceae</taxon>
        <taxon>Roseibium</taxon>
    </lineage>
</organism>
<feature type="transmembrane region" description="Helical" evidence="4">
    <location>
        <begin position="12"/>
        <end position="32"/>
    </location>
</feature>
<dbReference type="InterPro" id="IPR018077">
    <property type="entry name" value="Glyco_hydro_fam25_subgr"/>
</dbReference>
<dbReference type="RefSeq" id="WP_340277437.1">
    <property type="nucleotide sequence ID" value="NZ_JBAKIA010000025.1"/>
</dbReference>
<evidence type="ECO:0000256" key="1">
    <source>
        <dbReference type="ARBA" id="ARBA00010646"/>
    </source>
</evidence>
<evidence type="ECO:0000313" key="6">
    <source>
        <dbReference type="Proteomes" id="UP001385499"/>
    </source>
</evidence>
<evidence type="ECO:0000256" key="4">
    <source>
        <dbReference type="SAM" id="Phobius"/>
    </source>
</evidence>
<dbReference type="SUPFAM" id="SSF51445">
    <property type="entry name" value="(Trans)glycosidases"/>
    <property type="match status" value="1"/>
</dbReference>
<accession>A0ABU8TSN0</accession>
<evidence type="ECO:0000256" key="2">
    <source>
        <dbReference type="ARBA" id="ARBA00022801"/>
    </source>
</evidence>
<dbReference type="Proteomes" id="UP001385499">
    <property type="component" value="Unassembled WGS sequence"/>
</dbReference>
<keyword evidence="6" id="KW-1185">Reference proteome</keyword>
<dbReference type="InterPro" id="IPR002053">
    <property type="entry name" value="Glyco_hydro_25"/>
</dbReference>
<keyword evidence="3" id="KW-0326">Glycosidase</keyword>